<dbReference type="InterPro" id="IPR053877">
    <property type="entry name" value="RskA_N"/>
</dbReference>
<comment type="caution">
    <text evidence="4">The sequence shown here is derived from an EMBL/GenBank/DDBJ whole genome shotgun (WGS) entry which is preliminary data.</text>
</comment>
<dbReference type="Gene3D" id="1.10.10.1320">
    <property type="entry name" value="Anti-sigma factor, zinc-finger domain"/>
    <property type="match status" value="1"/>
</dbReference>
<evidence type="ECO:0000259" key="3">
    <source>
        <dbReference type="Pfam" id="PF22618"/>
    </source>
</evidence>
<proteinExistence type="predicted"/>
<evidence type="ECO:0000313" key="4">
    <source>
        <dbReference type="EMBL" id="RBO94195.1"/>
    </source>
</evidence>
<dbReference type="InterPro" id="IPR041916">
    <property type="entry name" value="Anti_sigma_zinc_sf"/>
</dbReference>
<protein>
    <recommendedName>
        <fullName evidence="3">Anti-sigma-K factor RskA N-terminal domain-containing protein</fullName>
    </recommendedName>
</protein>
<keyword evidence="5" id="KW-1185">Reference proteome</keyword>
<dbReference type="OrthoDB" id="153510at2"/>
<dbReference type="STRING" id="1210090.GCA_001613185_00005"/>
<dbReference type="AlphaFoldDB" id="A0A366DWA1"/>
<name>A0A366DWA1_9NOCA</name>
<feature type="domain" description="Anti-sigma-K factor RskA N-terminal" evidence="3">
    <location>
        <begin position="6"/>
        <end position="53"/>
    </location>
</feature>
<organism evidence="4 5">
    <name type="scientific">Nocardia puris</name>
    <dbReference type="NCBI Taxonomy" id="208602"/>
    <lineage>
        <taxon>Bacteria</taxon>
        <taxon>Bacillati</taxon>
        <taxon>Actinomycetota</taxon>
        <taxon>Actinomycetes</taxon>
        <taxon>Mycobacteriales</taxon>
        <taxon>Nocardiaceae</taxon>
        <taxon>Nocardia</taxon>
    </lineage>
</organism>
<evidence type="ECO:0000256" key="1">
    <source>
        <dbReference type="ARBA" id="ARBA00023015"/>
    </source>
</evidence>
<dbReference type="Proteomes" id="UP000252586">
    <property type="component" value="Unassembled WGS sequence"/>
</dbReference>
<keyword evidence="2" id="KW-0804">Transcription</keyword>
<sequence length="96" mass="10477">MTPADLLDLAYPYALDAVSPAERVAIELLRDRAGPYAAAEFDAVVATVHDIMAVLAILDAHPPPPGLEPRLLNALGERSDPCPGHWWRGRRWGSPR</sequence>
<gene>
    <name evidence="4" type="ORF">DFR74_102618</name>
</gene>
<dbReference type="EMBL" id="QNRE01000002">
    <property type="protein sequence ID" value="RBO94195.1"/>
    <property type="molecule type" value="Genomic_DNA"/>
</dbReference>
<keyword evidence="1" id="KW-0805">Transcription regulation</keyword>
<evidence type="ECO:0000256" key="2">
    <source>
        <dbReference type="ARBA" id="ARBA00023163"/>
    </source>
</evidence>
<dbReference type="Pfam" id="PF22618">
    <property type="entry name" value="RskA_N"/>
    <property type="match status" value="1"/>
</dbReference>
<accession>A0A366DWA1</accession>
<evidence type="ECO:0000313" key="5">
    <source>
        <dbReference type="Proteomes" id="UP000252586"/>
    </source>
</evidence>
<reference evidence="4 5" key="1">
    <citation type="submission" date="2018-06" db="EMBL/GenBank/DDBJ databases">
        <title>Genomic Encyclopedia of Type Strains, Phase IV (KMG-IV): sequencing the most valuable type-strain genomes for metagenomic binning, comparative biology and taxonomic classification.</title>
        <authorList>
            <person name="Goeker M."/>
        </authorList>
    </citation>
    <scope>NUCLEOTIDE SEQUENCE [LARGE SCALE GENOMIC DNA]</scope>
    <source>
        <strain evidence="4 5">DSM 44599</strain>
    </source>
</reference>
<dbReference type="RefSeq" id="WP_067501151.1">
    <property type="nucleotide sequence ID" value="NZ_QNRE01000002.1"/>
</dbReference>